<dbReference type="AlphaFoldDB" id="A0A1L9U7C1"/>
<keyword evidence="9" id="KW-1185">Reference proteome</keyword>
<feature type="domain" description="Glycosyl hydrolase family 32 C-terminal" evidence="7">
    <location>
        <begin position="461"/>
        <end position="623"/>
    </location>
</feature>
<feature type="domain" description="Glycosyl hydrolase family 32 N-terminal" evidence="6">
    <location>
        <begin position="92"/>
        <end position="404"/>
    </location>
</feature>
<dbReference type="CDD" id="cd18621">
    <property type="entry name" value="GH32_XdINV-like"/>
    <property type="match status" value="1"/>
</dbReference>
<dbReference type="GO" id="GO:0005987">
    <property type="term" value="P:sucrose catabolic process"/>
    <property type="evidence" value="ECO:0007669"/>
    <property type="project" value="TreeGrafter"/>
</dbReference>
<dbReference type="Gene3D" id="2.60.120.560">
    <property type="entry name" value="Exo-inulinase, domain 1"/>
    <property type="match status" value="1"/>
</dbReference>
<dbReference type="GeneID" id="93573854"/>
<dbReference type="Pfam" id="PF00251">
    <property type="entry name" value="Glyco_hydro_32N"/>
    <property type="match status" value="1"/>
</dbReference>
<evidence type="ECO:0000256" key="3">
    <source>
        <dbReference type="ARBA" id="ARBA00022801"/>
    </source>
</evidence>
<dbReference type="Proteomes" id="UP000184499">
    <property type="component" value="Unassembled WGS sequence"/>
</dbReference>
<keyword evidence="4 5" id="KW-0326">Glycosidase</keyword>
<organism evidence="8 9">
    <name type="scientific">Aspergillus brasiliensis (strain CBS 101740 / IMI 381727 / IBT 21946)</name>
    <dbReference type="NCBI Taxonomy" id="767769"/>
    <lineage>
        <taxon>Eukaryota</taxon>
        <taxon>Fungi</taxon>
        <taxon>Dikarya</taxon>
        <taxon>Ascomycota</taxon>
        <taxon>Pezizomycotina</taxon>
        <taxon>Eurotiomycetes</taxon>
        <taxon>Eurotiomycetidae</taxon>
        <taxon>Eurotiales</taxon>
        <taxon>Aspergillaceae</taxon>
        <taxon>Aspergillus</taxon>
        <taxon>Aspergillus subgen. Circumdati</taxon>
    </lineage>
</organism>
<evidence type="ECO:0000313" key="9">
    <source>
        <dbReference type="Proteomes" id="UP000184499"/>
    </source>
</evidence>
<dbReference type="SUPFAM" id="SSF49899">
    <property type="entry name" value="Concanavalin A-like lectins/glucanases"/>
    <property type="match status" value="1"/>
</dbReference>
<dbReference type="GO" id="GO:0005737">
    <property type="term" value="C:cytoplasm"/>
    <property type="evidence" value="ECO:0007669"/>
    <property type="project" value="TreeGrafter"/>
</dbReference>
<dbReference type="SUPFAM" id="SSF75005">
    <property type="entry name" value="Arabinanase/levansucrase/invertase"/>
    <property type="match status" value="1"/>
</dbReference>
<dbReference type="OrthoDB" id="202537at2759"/>
<evidence type="ECO:0008006" key="10">
    <source>
        <dbReference type="Google" id="ProtNLM"/>
    </source>
</evidence>
<dbReference type="VEuPathDB" id="FungiDB:ASPBRDRAFT_199799"/>
<dbReference type="EMBL" id="KV878693">
    <property type="protein sequence ID" value="OJJ67564.1"/>
    <property type="molecule type" value="Genomic_DNA"/>
</dbReference>
<accession>A0A1L9U7C1</accession>
<sequence>MKLQTASVLLGSTAAAASPAMQTRASVVIDYNVAPPNLSTLPNGSLFETWRPRAHVLPPNGQIGDPCLHYTDPATGLFHVGFLHDGSGISSATTDDLATYKDLNQGRQVIVPGGINDPLAVFDGSVIPNGINGLPTLLYTSVSYLPIHWSIPYTRGSETQSLAVSSDGGSNFTKLDQGPVIPGPPFAYNVTAFRDPYVFQNPTLDALLDSKTNNTWYTVISGGLHGQGPAQFLYRQYDPDFQYWEYLGQWWHEPTNSTWGNGTWAGRWAFNFETANVFSLDENGYNPHGQIFSTLGTEGSDLPVVPQLTSIHDMLWVSGTASPSNGSVSFTPNMAGFLDWGFSSYAAAGKVLPATSLPSTKSGAPDRFISYVWLSGDLFEQAEGFPTNQQNWTGTLLLPRELRVLYIPNVVDNALSRETGASWQVVSNDSSAGTVELQTLGISIARETKAALLSGTSFTESDRTLNSSRSSSSVVPFKRSPSEKFFVLSAQLSFPASARGSALKSGFQILSSEHESTTIYYQFSNESIIVDRSNTSAAARTTDGIDSSAETGKLRLFDVLKDGEQKIETLDLTLVVDNSVLEVYANGRFALSTWVRSWYANSTNIGFFHNGVGGVSFSNVTVSEGLYDAWPDRKA</sequence>
<dbReference type="SMART" id="SM00640">
    <property type="entry name" value="Glyco_32"/>
    <property type="match status" value="1"/>
</dbReference>
<dbReference type="RefSeq" id="XP_067474813.1">
    <property type="nucleotide sequence ID" value="XM_067621366.1"/>
</dbReference>
<dbReference type="OMA" id="SYLPIHW"/>
<evidence type="ECO:0000256" key="1">
    <source>
        <dbReference type="ARBA" id="ARBA00009902"/>
    </source>
</evidence>
<dbReference type="PANTHER" id="PTHR42800">
    <property type="entry name" value="EXOINULINASE INUD (AFU_ORTHOLOGUE AFUA_5G00480)"/>
    <property type="match status" value="1"/>
</dbReference>
<dbReference type="InterPro" id="IPR023296">
    <property type="entry name" value="Glyco_hydro_beta-prop_sf"/>
</dbReference>
<dbReference type="STRING" id="767769.A0A1L9U7C1"/>
<dbReference type="InterPro" id="IPR013320">
    <property type="entry name" value="ConA-like_dom_sf"/>
</dbReference>
<evidence type="ECO:0000256" key="2">
    <source>
        <dbReference type="ARBA" id="ARBA00022729"/>
    </source>
</evidence>
<dbReference type="Pfam" id="PF08244">
    <property type="entry name" value="Glyco_hydro_32C"/>
    <property type="match status" value="1"/>
</dbReference>
<dbReference type="InterPro" id="IPR013148">
    <property type="entry name" value="Glyco_hydro_32_N"/>
</dbReference>
<dbReference type="GO" id="GO:0004575">
    <property type="term" value="F:sucrose alpha-glucosidase activity"/>
    <property type="evidence" value="ECO:0007669"/>
    <property type="project" value="TreeGrafter"/>
</dbReference>
<proteinExistence type="inferred from homology"/>
<evidence type="ECO:0000259" key="6">
    <source>
        <dbReference type="Pfam" id="PF00251"/>
    </source>
</evidence>
<name>A0A1L9U7C1_ASPBC</name>
<gene>
    <name evidence="8" type="ORF">ASPBRDRAFT_199799</name>
</gene>
<evidence type="ECO:0000259" key="7">
    <source>
        <dbReference type="Pfam" id="PF08244"/>
    </source>
</evidence>
<evidence type="ECO:0000256" key="5">
    <source>
        <dbReference type="RuleBase" id="RU362110"/>
    </source>
</evidence>
<evidence type="ECO:0000256" key="4">
    <source>
        <dbReference type="ARBA" id="ARBA00023295"/>
    </source>
</evidence>
<keyword evidence="3 5" id="KW-0378">Hydrolase</keyword>
<evidence type="ECO:0000313" key="8">
    <source>
        <dbReference type="EMBL" id="OJJ67564.1"/>
    </source>
</evidence>
<dbReference type="InterPro" id="IPR001362">
    <property type="entry name" value="Glyco_hydro_32"/>
</dbReference>
<comment type="similarity">
    <text evidence="1 5">Belongs to the glycosyl hydrolase 32 family.</text>
</comment>
<dbReference type="Gene3D" id="2.115.10.20">
    <property type="entry name" value="Glycosyl hydrolase domain, family 43"/>
    <property type="match status" value="1"/>
</dbReference>
<reference evidence="9" key="1">
    <citation type="journal article" date="2017" name="Genome Biol.">
        <title>Comparative genomics reveals high biological diversity and specific adaptations in the industrially and medically important fungal genus Aspergillus.</title>
        <authorList>
            <person name="de Vries R.P."/>
            <person name="Riley R."/>
            <person name="Wiebenga A."/>
            <person name="Aguilar-Osorio G."/>
            <person name="Amillis S."/>
            <person name="Uchima C.A."/>
            <person name="Anderluh G."/>
            <person name="Asadollahi M."/>
            <person name="Askin M."/>
            <person name="Barry K."/>
            <person name="Battaglia E."/>
            <person name="Bayram O."/>
            <person name="Benocci T."/>
            <person name="Braus-Stromeyer S.A."/>
            <person name="Caldana C."/>
            <person name="Canovas D."/>
            <person name="Cerqueira G.C."/>
            <person name="Chen F."/>
            <person name="Chen W."/>
            <person name="Choi C."/>
            <person name="Clum A."/>
            <person name="Dos Santos R.A."/>
            <person name="Damasio A.R."/>
            <person name="Diallinas G."/>
            <person name="Emri T."/>
            <person name="Fekete E."/>
            <person name="Flipphi M."/>
            <person name="Freyberg S."/>
            <person name="Gallo A."/>
            <person name="Gournas C."/>
            <person name="Habgood R."/>
            <person name="Hainaut M."/>
            <person name="Harispe M.L."/>
            <person name="Henrissat B."/>
            <person name="Hilden K.S."/>
            <person name="Hope R."/>
            <person name="Hossain A."/>
            <person name="Karabika E."/>
            <person name="Karaffa L."/>
            <person name="Karanyi Z."/>
            <person name="Krasevec N."/>
            <person name="Kuo A."/>
            <person name="Kusch H."/>
            <person name="LaButti K."/>
            <person name="Lagendijk E.L."/>
            <person name="Lapidus A."/>
            <person name="Levasseur A."/>
            <person name="Lindquist E."/>
            <person name="Lipzen A."/>
            <person name="Logrieco A.F."/>
            <person name="MacCabe A."/>
            <person name="Maekelae M.R."/>
            <person name="Malavazi I."/>
            <person name="Melin P."/>
            <person name="Meyer V."/>
            <person name="Mielnichuk N."/>
            <person name="Miskei M."/>
            <person name="Molnar A.P."/>
            <person name="Mule G."/>
            <person name="Ngan C.Y."/>
            <person name="Orejas M."/>
            <person name="Orosz E."/>
            <person name="Ouedraogo J.P."/>
            <person name="Overkamp K.M."/>
            <person name="Park H.-S."/>
            <person name="Perrone G."/>
            <person name="Piumi F."/>
            <person name="Punt P.J."/>
            <person name="Ram A.F."/>
            <person name="Ramon A."/>
            <person name="Rauscher S."/>
            <person name="Record E."/>
            <person name="Riano-Pachon D.M."/>
            <person name="Robert V."/>
            <person name="Roehrig J."/>
            <person name="Ruller R."/>
            <person name="Salamov A."/>
            <person name="Salih N.S."/>
            <person name="Samson R.A."/>
            <person name="Sandor E."/>
            <person name="Sanguinetti M."/>
            <person name="Schuetze T."/>
            <person name="Sepcic K."/>
            <person name="Shelest E."/>
            <person name="Sherlock G."/>
            <person name="Sophianopoulou V."/>
            <person name="Squina F.M."/>
            <person name="Sun H."/>
            <person name="Susca A."/>
            <person name="Todd R.B."/>
            <person name="Tsang A."/>
            <person name="Unkles S.E."/>
            <person name="van de Wiele N."/>
            <person name="van Rossen-Uffink D."/>
            <person name="Oliveira J.V."/>
            <person name="Vesth T.C."/>
            <person name="Visser J."/>
            <person name="Yu J.-H."/>
            <person name="Zhou M."/>
            <person name="Andersen M.R."/>
            <person name="Archer D.B."/>
            <person name="Baker S.E."/>
            <person name="Benoit I."/>
            <person name="Brakhage A.A."/>
            <person name="Braus G.H."/>
            <person name="Fischer R."/>
            <person name="Frisvad J.C."/>
            <person name="Goldman G.H."/>
            <person name="Houbraken J."/>
            <person name="Oakley B."/>
            <person name="Pocsi I."/>
            <person name="Scazzocchio C."/>
            <person name="Seiboth B."/>
            <person name="vanKuyk P.A."/>
            <person name="Wortman J."/>
            <person name="Dyer P.S."/>
            <person name="Grigoriev I.V."/>
        </authorList>
    </citation>
    <scope>NUCLEOTIDE SEQUENCE [LARGE SCALE GENOMIC DNA]</scope>
    <source>
        <strain evidence="9">CBS 101740 / IMI 381727 / IBT 21946</strain>
    </source>
</reference>
<dbReference type="InterPro" id="IPR013189">
    <property type="entry name" value="Glyco_hydro_32_C"/>
</dbReference>
<protein>
    <recommendedName>
        <fullName evidence="10">Glycosyl hydrolase family 32 C-terminal domain-containing protein</fullName>
    </recommendedName>
</protein>
<dbReference type="PANTHER" id="PTHR42800:SF3">
    <property type="entry name" value="GLYCOSYL HYDROLASE FAMILY 32 N-TERMINAL DOMAIN-CONTAINING PROTEIN"/>
    <property type="match status" value="1"/>
</dbReference>
<keyword evidence="2" id="KW-0732">Signal</keyword>